<evidence type="ECO:0000256" key="7">
    <source>
        <dbReference type="ARBA" id="ARBA00023155"/>
    </source>
</evidence>
<protein>
    <submittedName>
        <fullName evidence="12">C2H2-type domain-containing protein</fullName>
    </submittedName>
</protein>
<keyword evidence="6" id="KW-0238">DNA-binding</keyword>
<dbReference type="Pfam" id="PF12874">
    <property type="entry name" value="zf-met"/>
    <property type="match status" value="1"/>
</dbReference>
<dbReference type="GO" id="GO:0008270">
    <property type="term" value="F:zinc ion binding"/>
    <property type="evidence" value="ECO:0007669"/>
    <property type="project" value="UniProtKB-KW"/>
</dbReference>
<keyword evidence="8" id="KW-0539">Nucleus</keyword>
<evidence type="ECO:0000256" key="3">
    <source>
        <dbReference type="ARBA" id="ARBA00022737"/>
    </source>
</evidence>
<comment type="subcellular location">
    <subcellularLocation>
        <location evidence="1">Nucleus</location>
    </subcellularLocation>
</comment>
<dbReference type="InterPro" id="IPR013087">
    <property type="entry name" value="Znf_C2H2_type"/>
</dbReference>
<dbReference type="GO" id="GO:0000981">
    <property type="term" value="F:DNA-binding transcription factor activity, RNA polymerase II-specific"/>
    <property type="evidence" value="ECO:0007669"/>
    <property type="project" value="TreeGrafter"/>
</dbReference>
<dbReference type="PROSITE" id="PS50157">
    <property type="entry name" value="ZINC_FINGER_C2H2_2"/>
    <property type="match status" value="2"/>
</dbReference>
<dbReference type="PANTHER" id="PTHR45891:SF3">
    <property type="entry name" value="ZINC FINGER PROTEIN 2"/>
    <property type="match status" value="1"/>
</dbReference>
<feature type="domain" description="C2H2-type" evidence="10">
    <location>
        <begin position="99"/>
        <end position="127"/>
    </location>
</feature>
<keyword evidence="5" id="KW-0862">Zinc</keyword>
<evidence type="ECO:0000256" key="2">
    <source>
        <dbReference type="ARBA" id="ARBA00022723"/>
    </source>
</evidence>
<evidence type="ECO:0000256" key="1">
    <source>
        <dbReference type="ARBA" id="ARBA00004123"/>
    </source>
</evidence>
<evidence type="ECO:0000256" key="8">
    <source>
        <dbReference type="ARBA" id="ARBA00023242"/>
    </source>
</evidence>
<dbReference type="Proteomes" id="UP000887563">
    <property type="component" value="Unplaced"/>
</dbReference>
<keyword evidence="4 9" id="KW-0863">Zinc-finger</keyword>
<keyword evidence="2" id="KW-0479">Metal-binding</keyword>
<accession>A0A914M504</accession>
<evidence type="ECO:0000256" key="4">
    <source>
        <dbReference type="ARBA" id="ARBA00022771"/>
    </source>
</evidence>
<evidence type="ECO:0000313" key="12">
    <source>
        <dbReference type="WBParaSite" id="Minc3s01005g19775"/>
    </source>
</evidence>
<dbReference type="FunFam" id="3.30.160.60:FF:000081">
    <property type="entry name" value="Zinc finger homeobox protein 4"/>
    <property type="match status" value="1"/>
</dbReference>
<evidence type="ECO:0000256" key="6">
    <source>
        <dbReference type="ARBA" id="ARBA00023125"/>
    </source>
</evidence>
<dbReference type="GO" id="GO:0005634">
    <property type="term" value="C:nucleus"/>
    <property type="evidence" value="ECO:0007669"/>
    <property type="project" value="UniProtKB-SubCell"/>
</dbReference>
<dbReference type="PANTHER" id="PTHR45891">
    <property type="entry name" value="ZINC FINGER HOMEOBOX PROTEIN"/>
    <property type="match status" value="1"/>
</dbReference>
<dbReference type="InterPro" id="IPR036236">
    <property type="entry name" value="Znf_C2H2_sf"/>
</dbReference>
<sequence>MKKENSKLSPINSNQDISINLTKNNDNSTNYLANDNNNIIFSSSNFLSKESLLNSLVASSSVPSTSSPIFSPTSNSSFNYCGSNTGGGNILARNSTKTLKCPKCNWHYKYQETLEIHMKEKHADQEVLCLFCLENQTHPKLARGETYSCGYKPYRCELCKYSTTTKGNLSIHMQSDKHLHALQEIPQSLA</sequence>
<keyword evidence="11" id="KW-1185">Reference proteome</keyword>
<evidence type="ECO:0000256" key="5">
    <source>
        <dbReference type="ARBA" id="ARBA00022833"/>
    </source>
</evidence>
<evidence type="ECO:0000256" key="9">
    <source>
        <dbReference type="PROSITE-ProRule" id="PRU00042"/>
    </source>
</evidence>
<reference evidence="12" key="1">
    <citation type="submission" date="2022-11" db="UniProtKB">
        <authorList>
            <consortium name="WormBaseParasite"/>
        </authorList>
    </citation>
    <scope>IDENTIFICATION</scope>
</reference>
<dbReference type="SMART" id="SM00355">
    <property type="entry name" value="ZnF_C2H2"/>
    <property type="match status" value="2"/>
</dbReference>
<dbReference type="GO" id="GO:0000978">
    <property type="term" value="F:RNA polymerase II cis-regulatory region sequence-specific DNA binding"/>
    <property type="evidence" value="ECO:0007669"/>
    <property type="project" value="TreeGrafter"/>
</dbReference>
<organism evidence="11 12">
    <name type="scientific">Meloidogyne incognita</name>
    <name type="common">Southern root-knot nematode worm</name>
    <name type="synonym">Oxyuris incognita</name>
    <dbReference type="NCBI Taxonomy" id="6306"/>
    <lineage>
        <taxon>Eukaryota</taxon>
        <taxon>Metazoa</taxon>
        <taxon>Ecdysozoa</taxon>
        <taxon>Nematoda</taxon>
        <taxon>Chromadorea</taxon>
        <taxon>Rhabditida</taxon>
        <taxon>Tylenchina</taxon>
        <taxon>Tylenchomorpha</taxon>
        <taxon>Tylenchoidea</taxon>
        <taxon>Meloidogynidae</taxon>
        <taxon>Meloidogyninae</taxon>
        <taxon>Meloidogyne</taxon>
        <taxon>Meloidogyne incognita group</taxon>
    </lineage>
</organism>
<proteinExistence type="predicted"/>
<dbReference type="AlphaFoldDB" id="A0A914M504"/>
<dbReference type="InterPro" id="IPR051968">
    <property type="entry name" value="ZnFinger_Homeobox_TR"/>
</dbReference>
<dbReference type="PROSITE" id="PS00028">
    <property type="entry name" value="ZINC_FINGER_C2H2_1"/>
    <property type="match status" value="1"/>
</dbReference>
<dbReference type="WBParaSite" id="Minc3s01005g19775">
    <property type="protein sequence ID" value="Minc3s01005g19775"/>
    <property type="gene ID" value="Minc3s01005g19775"/>
</dbReference>
<evidence type="ECO:0000259" key="10">
    <source>
        <dbReference type="PROSITE" id="PS50157"/>
    </source>
</evidence>
<feature type="domain" description="C2H2-type" evidence="10">
    <location>
        <begin position="154"/>
        <end position="185"/>
    </location>
</feature>
<keyword evidence="3" id="KW-0677">Repeat</keyword>
<keyword evidence="7" id="KW-0371">Homeobox</keyword>
<name>A0A914M504_MELIC</name>
<evidence type="ECO:0000313" key="11">
    <source>
        <dbReference type="Proteomes" id="UP000887563"/>
    </source>
</evidence>
<dbReference type="SUPFAM" id="SSF57667">
    <property type="entry name" value="beta-beta-alpha zinc fingers"/>
    <property type="match status" value="1"/>
</dbReference>
<dbReference type="Gene3D" id="3.30.160.60">
    <property type="entry name" value="Classic Zinc Finger"/>
    <property type="match status" value="1"/>
</dbReference>
<dbReference type="Pfam" id="PF00096">
    <property type="entry name" value="zf-C2H2"/>
    <property type="match status" value="1"/>
</dbReference>